<dbReference type="Gene3D" id="3.40.50.300">
    <property type="entry name" value="P-loop containing nucleotide triphosphate hydrolases"/>
    <property type="match status" value="1"/>
</dbReference>
<protein>
    <submittedName>
        <fullName evidence="3">Tetratricopeptide repeat protein</fullName>
    </submittedName>
</protein>
<dbReference type="InterPro" id="IPR002182">
    <property type="entry name" value="NB-ARC"/>
</dbReference>
<keyword evidence="4" id="KW-1185">Reference proteome</keyword>
<dbReference type="Pfam" id="PF13374">
    <property type="entry name" value="TPR_10"/>
    <property type="match status" value="2"/>
</dbReference>
<dbReference type="AlphaFoldDB" id="A0A5P8K8J5"/>
<organism evidence="3 4">
    <name type="scientific">Streptomyces phaeolivaceus</name>
    <dbReference type="NCBI Taxonomy" id="2653200"/>
    <lineage>
        <taxon>Bacteria</taxon>
        <taxon>Bacillati</taxon>
        <taxon>Actinomycetota</taxon>
        <taxon>Actinomycetes</taxon>
        <taxon>Kitasatosporales</taxon>
        <taxon>Streptomycetaceae</taxon>
        <taxon>Streptomyces</taxon>
    </lineage>
</organism>
<dbReference type="InterPro" id="IPR027417">
    <property type="entry name" value="P-loop_NTPase"/>
</dbReference>
<accession>A0A5P8K8J5</accession>
<dbReference type="PANTHER" id="PTHR46082:SF6">
    <property type="entry name" value="AAA+ ATPASE DOMAIN-CONTAINING PROTEIN-RELATED"/>
    <property type="match status" value="1"/>
</dbReference>
<evidence type="ECO:0000313" key="4">
    <source>
        <dbReference type="Proteomes" id="UP000327294"/>
    </source>
</evidence>
<reference evidence="3 4" key="1">
    <citation type="submission" date="2019-10" db="EMBL/GenBank/DDBJ databases">
        <title>Streptomyces sp. strain GY16 isolated from leaves of Broussonetia papyrifera.</title>
        <authorList>
            <person name="Mo P."/>
        </authorList>
    </citation>
    <scope>NUCLEOTIDE SEQUENCE [LARGE SCALE GENOMIC DNA]</scope>
    <source>
        <strain evidence="3 4">GY16</strain>
    </source>
</reference>
<proteinExistence type="predicted"/>
<dbReference type="Gene3D" id="1.25.40.10">
    <property type="entry name" value="Tetratricopeptide repeat domain"/>
    <property type="match status" value="2"/>
</dbReference>
<dbReference type="InterPro" id="IPR011990">
    <property type="entry name" value="TPR-like_helical_dom_sf"/>
</dbReference>
<gene>
    <name evidence="3" type="ORF">F9278_28045</name>
</gene>
<name>A0A5P8K8J5_9ACTN</name>
<evidence type="ECO:0000256" key="1">
    <source>
        <dbReference type="SAM" id="MobiDB-lite"/>
    </source>
</evidence>
<feature type="region of interest" description="Disordered" evidence="1">
    <location>
        <begin position="1"/>
        <end position="24"/>
    </location>
</feature>
<dbReference type="Proteomes" id="UP000327294">
    <property type="component" value="Chromosome"/>
</dbReference>
<evidence type="ECO:0000259" key="2">
    <source>
        <dbReference type="Pfam" id="PF00931"/>
    </source>
</evidence>
<dbReference type="PANTHER" id="PTHR46082">
    <property type="entry name" value="ATP/GTP-BINDING PROTEIN-RELATED"/>
    <property type="match status" value="1"/>
</dbReference>
<dbReference type="InterPro" id="IPR053137">
    <property type="entry name" value="NLR-like"/>
</dbReference>
<dbReference type="RefSeq" id="WP_152170787.1">
    <property type="nucleotide sequence ID" value="NZ_CP045096.1"/>
</dbReference>
<dbReference type="SUPFAM" id="SSF52540">
    <property type="entry name" value="P-loop containing nucleoside triphosphate hydrolases"/>
    <property type="match status" value="1"/>
</dbReference>
<feature type="domain" description="NB-ARC" evidence="2">
    <location>
        <begin position="86"/>
        <end position="213"/>
    </location>
</feature>
<dbReference type="EMBL" id="CP045096">
    <property type="protein sequence ID" value="QFQ99364.1"/>
    <property type="molecule type" value="Genomic_DNA"/>
</dbReference>
<dbReference type="SUPFAM" id="SSF48452">
    <property type="entry name" value="TPR-like"/>
    <property type="match status" value="3"/>
</dbReference>
<dbReference type="GO" id="GO:0043531">
    <property type="term" value="F:ADP binding"/>
    <property type="evidence" value="ECO:0007669"/>
    <property type="project" value="InterPro"/>
</dbReference>
<dbReference type="KEGG" id="sphv:F9278_28045"/>
<dbReference type="Pfam" id="PF13424">
    <property type="entry name" value="TPR_12"/>
    <property type="match status" value="2"/>
</dbReference>
<dbReference type="Pfam" id="PF00931">
    <property type="entry name" value="NB-ARC"/>
    <property type="match status" value="1"/>
</dbReference>
<evidence type="ECO:0000313" key="3">
    <source>
        <dbReference type="EMBL" id="QFQ99364.1"/>
    </source>
</evidence>
<sequence>MTEGVEPHQSEVSAPRTAVSDHGRLFRAERDQHITEYHTHIAATLGALGDQQWAGPDSVRVPLAARMHSPIRDRRDLRRALLAAVLGNEPEPKGIHIVHGMPGCGKTAVALTVFDEAVGGHGLTGLWVNASSATSFRAGMLAVATDRGASQDEVDAARAGRRPAADLVWHYLGRSDERWLLVLDNADEPSIFQEPGWLRPSPRGTVLVTTRHGAAPLWHGAASHPLGVLEVSDAVDVLLDFQVGDADLAVLEQLAHSLGCHPLALMLAGTYLGQQVLEPVTVHDYLQRLRHDPSTVLDLGAEPGERDLRRLISSTWQLSLDALHRQGLPEATTVLRILSCYAPDPLPVGLLAPPRLDATALAQADPPLTGGRANSAVMGLKSQSLVSLHHVPGDSGRPAVRTVQAHALLLDTVAARIPLDQRDIVLTAAAELLSQLLATNDGQYIDSQSLRLFAPHATALLRRCADMSGSALEPALSVVRGLRLQSYARGDYATAHSLGEAAAAATRGQTTPDALTDRHELARALTGTGRFAEAADLHQETLDARETLLGADHPDTLASAHALGLALYGLGRFTEDEQHMRRAADGRHRVLGPEHPDTLESRACLSDAIGEQGRWAEAEALARPNLALSERALGVEHPHTLQSRIALAWVLSRNDQLDEAEALARATVSGGERVLGPEHPRTLNAQDLLAGILLRQGNWPEAEHIARTVAEARERVVGPEHPHTLAIQTRLARILIGAGNHRQARDLVAHTLAASTRVLGPEHPGTLNCREVYELATTEENA</sequence>